<dbReference type="EMBL" id="CAJVPT010066263">
    <property type="protein sequence ID" value="CAG8773110.1"/>
    <property type="molecule type" value="Genomic_DNA"/>
</dbReference>
<keyword evidence="2" id="KW-1185">Reference proteome</keyword>
<accession>A0ACA9R1K9</accession>
<evidence type="ECO:0000313" key="2">
    <source>
        <dbReference type="Proteomes" id="UP000789525"/>
    </source>
</evidence>
<dbReference type="Proteomes" id="UP000789525">
    <property type="component" value="Unassembled WGS sequence"/>
</dbReference>
<evidence type="ECO:0000313" key="1">
    <source>
        <dbReference type="EMBL" id="CAG8773110.1"/>
    </source>
</evidence>
<feature type="non-terminal residue" evidence="1">
    <location>
        <position position="190"/>
    </location>
</feature>
<protein>
    <submittedName>
        <fullName evidence="1">11964_t:CDS:1</fullName>
    </submittedName>
</protein>
<organism evidence="1 2">
    <name type="scientific">Acaulospora colombiana</name>
    <dbReference type="NCBI Taxonomy" id="27376"/>
    <lineage>
        <taxon>Eukaryota</taxon>
        <taxon>Fungi</taxon>
        <taxon>Fungi incertae sedis</taxon>
        <taxon>Mucoromycota</taxon>
        <taxon>Glomeromycotina</taxon>
        <taxon>Glomeromycetes</taxon>
        <taxon>Diversisporales</taxon>
        <taxon>Acaulosporaceae</taxon>
        <taxon>Acaulospora</taxon>
    </lineage>
</organism>
<name>A0ACA9R1K9_9GLOM</name>
<gene>
    <name evidence="1" type="ORF">ACOLOM_LOCUS13920</name>
</gene>
<proteinExistence type="predicted"/>
<feature type="non-terminal residue" evidence="1">
    <location>
        <position position="1"/>
    </location>
</feature>
<comment type="caution">
    <text evidence="1">The sequence shown here is derived from an EMBL/GenBank/DDBJ whole genome shotgun (WGS) entry which is preliminary data.</text>
</comment>
<sequence>ELAVALDSARRFTEKLQTNDTALSKQREIEDLSNSPSPKEKQRRQSIHSTNGATNRLSNSWNEPPIQHMKTPDLTSDASDDTESLVASPETPRAEASADDLDALCDSCSKPLFSINGGGKIVTVPAESGYPGRYHSACFVCSICQEPFSEKHGAAAFVRQCAPALKPKIVTRQRPVSMLPILRPEEEPAP</sequence>
<reference evidence="1" key="1">
    <citation type="submission" date="2021-06" db="EMBL/GenBank/DDBJ databases">
        <authorList>
            <person name="Kallberg Y."/>
            <person name="Tangrot J."/>
            <person name="Rosling A."/>
        </authorList>
    </citation>
    <scope>NUCLEOTIDE SEQUENCE</scope>
    <source>
        <strain evidence="1">CL356</strain>
    </source>
</reference>